<dbReference type="CDD" id="cd00034">
    <property type="entry name" value="CSD"/>
    <property type="match status" value="1"/>
</dbReference>
<evidence type="ECO:0000313" key="5">
    <source>
        <dbReference type="Proteomes" id="UP000242770"/>
    </source>
</evidence>
<name>A0A0F7RVA6_9BASI</name>
<dbReference type="GO" id="GO:0005634">
    <property type="term" value="C:nucleus"/>
    <property type="evidence" value="ECO:0007669"/>
    <property type="project" value="UniProtKB-SubCell"/>
</dbReference>
<proteinExistence type="predicted"/>
<evidence type="ECO:0000256" key="2">
    <source>
        <dbReference type="ARBA" id="ARBA00023242"/>
    </source>
</evidence>
<dbReference type="SUPFAM" id="SSF54160">
    <property type="entry name" value="Chromo domain-like"/>
    <property type="match status" value="1"/>
</dbReference>
<dbReference type="SMART" id="SM00300">
    <property type="entry name" value="ChSh"/>
    <property type="match status" value="1"/>
</dbReference>
<dbReference type="Gene3D" id="2.40.50.40">
    <property type="match status" value="1"/>
</dbReference>
<dbReference type="Pfam" id="PF01393">
    <property type="entry name" value="Chromo_shadow"/>
    <property type="match status" value="1"/>
</dbReference>
<dbReference type="EMBL" id="CCFA01000925">
    <property type="protein sequence ID" value="CDR99288.1"/>
    <property type="molecule type" value="Genomic_DNA"/>
</dbReference>
<keyword evidence="5" id="KW-1185">Reference proteome</keyword>
<evidence type="ECO:0000256" key="1">
    <source>
        <dbReference type="ARBA" id="ARBA00004123"/>
    </source>
</evidence>
<comment type="subcellular location">
    <subcellularLocation>
        <location evidence="1">Nucleus</location>
    </subcellularLocation>
</comment>
<dbReference type="InterPro" id="IPR016197">
    <property type="entry name" value="Chromo-like_dom_sf"/>
</dbReference>
<protein>
    <recommendedName>
        <fullName evidence="3">Chromo shadow domain-containing protein</fullName>
    </recommendedName>
</protein>
<reference evidence="5" key="1">
    <citation type="submission" date="2014-06" db="EMBL/GenBank/DDBJ databases">
        <authorList>
            <person name="Berkman P.J."/>
        </authorList>
    </citation>
    <scope>NUCLEOTIDE SEQUENCE [LARGE SCALE GENOMIC DNA]</scope>
</reference>
<accession>A0A0F7RVA6</accession>
<dbReference type="AlphaFoldDB" id="A0A0F7RVA6"/>
<organism evidence="4 5">
    <name type="scientific">Sporisorium scitamineum</name>
    <dbReference type="NCBI Taxonomy" id="49012"/>
    <lineage>
        <taxon>Eukaryota</taxon>
        <taxon>Fungi</taxon>
        <taxon>Dikarya</taxon>
        <taxon>Basidiomycota</taxon>
        <taxon>Ustilaginomycotina</taxon>
        <taxon>Ustilaginomycetes</taxon>
        <taxon>Ustilaginales</taxon>
        <taxon>Ustilaginaceae</taxon>
        <taxon>Sporisorium</taxon>
    </lineage>
</organism>
<gene>
    <name evidence="4" type="primary">SSCI17870.1</name>
</gene>
<feature type="domain" description="Chromo shadow" evidence="3">
    <location>
        <begin position="64"/>
        <end position="120"/>
    </location>
</feature>
<dbReference type="Proteomes" id="UP000242770">
    <property type="component" value="Unassembled WGS sequence"/>
</dbReference>
<keyword evidence="2" id="KW-0539">Nucleus</keyword>
<sequence>MVDEYWKTQPSKSQPKKFEQRALEKVRVRFLDHYMERQKDWEKCVECIVNMQRSEDDSRLQSWVQFEQSKSWSRAMDSINMPEEADGRGPRLWVDNDIANERCPQKVIKFYEQHVRFSNPRLAR</sequence>
<evidence type="ECO:0000313" key="4">
    <source>
        <dbReference type="EMBL" id="CDR99288.1"/>
    </source>
</evidence>
<evidence type="ECO:0000259" key="3">
    <source>
        <dbReference type="SMART" id="SM00300"/>
    </source>
</evidence>
<dbReference type="InterPro" id="IPR008251">
    <property type="entry name" value="Chromo_shadow_dom"/>
</dbReference>
<dbReference type="STRING" id="49012.A0A0F7RVA6"/>